<evidence type="ECO:0000313" key="3">
    <source>
        <dbReference type="Proteomes" id="UP000756346"/>
    </source>
</evidence>
<feature type="compositionally biased region" description="Basic and acidic residues" evidence="1">
    <location>
        <begin position="1"/>
        <end position="14"/>
    </location>
</feature>
<organism evidence="2 3">
    <name type="scientific">Microdochium trichocladiopsis</name>
    <dbReference type="NCBI Taxonomy" id="1682393"/>
    <lineage>
        <taxon>Eukaryota</taxon>
        <taxon>Fungi</taxon>
        <taxon>Dikarya</taxon>
        <taxon>Ascomycota</taxon>
        <taxon>Pezizomycotina</taxon>
        <taxon>Sordariomycetes</taxon>
        <taxon>Xylariomycetidae</taxon>
        <taxon>Xylariales</taxon>
        <taxon>Microdochiaceae</taxon>
        <taxon>Microdochium</taxon>
    </lineage>
</organism>
<reference evidence="2" key="1">
    <citation type="journal article" date="2021" name="Nat. Commun.">
        <title>Genetic determinants of endophytism in the Arabidopsis root mycobiome.</title>
        <authorList>
            <person name="Mesny F."/>
            <person name="Miyauchi S."/>
            <person name="Thiergart T."/>
            <person name="Pickel B."/>
            <person name="Atanasova L."/>
            <person name="Karlsson M."/>
            <person name="Huettel B."/>
            <person name="Barry K.W."/>
            <person name="Haridas S."/>
            <person name="Chen C."/>
            <person name="Bauer D."/>
            <person name="Andreopoulos W."/>
            <person name="Pangilinan J."/>
            <person name="LaButti K."/>
            <person name="Riley R."/>
            <person name="Lipzen A."/>
            <person name="Clum A."/>
            <person name="Drula E."/>
            <person name="Henrissat B."/>
            <person name="Kohler A."/>
            <person name="Grigoriev I.V."/>
            <person name="Martin F.M."/>
            <person name="Hacquard S."/>
        </authorList>
    </citation>
    <scope>NUCLEOTIDE SEQUENCE</scope>
    <source>
        <strain evidence="2">MPI-CAGE-CH-0230</strain>
    </source>
</reference>
<dbReference type="RefSeq" id="XP_046015837.1">
    <property type="nucleotide sequence ID" value="XM_046158426.1"/>
</dbReference>
<dbReference type="OrthoDB" id="4771130at2759"/>
<feature type="compositionally biased region" description="Polar residues" evidence="1">
    <location>
        <begin position="158"/>
        <end position="173"/>
    </location>
</feature>
<dbReference type="Proteomes" id="UP000756346">
    <property type="component" value="Unassembled WGS sequence"/>
</dbReference>
<accession>A0A9P9BTM1</accession>
<evidence type="ECO:0000256" key="1">
    <source>
        <dbReference type="SAM" id="MobiDB-lite"/>
    </source>
</evidence>
<gene>
    <name evidence="2" type="ORF">B0I36DRAFT_361073</name>
</gene>
<feature type="compositionally biased region" description="Polar residues" evidence="1">
    <location>
        <begin position="28"/>
        <end position="57"/>
    </location>
</feature>
<proteinExistence type="predicted"/>
<dbReference type="GeneID" id="70187972"/>
<protein>
    <submittedName>
        <fullName evidence="2">Uncharacterized protein</fullName>
    </submittedName>
</protein>
<dbReference type="EMBL" id="JAGTJQ010000003">
    <property type="protein sequence ID" value="KAH7035744.1"/>
    <property type="molecule type" value="Genomic_DNA"/>
</dbReference>
<comment type="caution">
    <text evidence="2">The sequence shown here is derived from an EMBL/GenBank/DDBJ whole genome shotgun (WGS) entry which is preliminary data.</text>
</comment>
<feature type="compositionally biased region" description="Polar residues" evidence="1">
    <location>
        <begin position="95"/>
        <end position="117"/>
    </location>
</feature>
<sequence>MSKRESRPPAEAERPGLIGKILRRTRSKQNVSTHATQMSTPVAATSTTPDGVTSPGINNLVPDDTQQHSATVPEARTATSRSENLGHKSKPSLVSLMQQPAASSNREPFSTVDTTPAQPKVTLRSRFNKNERVQHPVPRRTQSQDGSGYSPQHAAATFQRTTGLSLNSSQSHRASVPHAPHPSRHEVRGSNAHIMAAVPVNYEPHVEIHDGTEDDSSDYQKFIQEAIEEDRRQREVWRSLASQQTYKVVAVATGPPPKPGGLFSWQRSAAKKQKEEEERRRTFAGEGQLYGFPASEASCELSRKSSRASSRLSRKSSLKQMIVDYIKPPQQPSEYEMAQYGVKRKTSSKHLV</sequence>
<feature type="compositionally biased region" description="Polar residues" evidence="1">
    <location>
        <begin position="140"/>
        <end position="150"/>
    </location>
</feature>
<feature type="region of interest" description="Disordered" evidence="1">
    <location>
        <begin position="1"/>
        <end position="186"/>
    </location>
</feature>
<keyword evidence="3" id="KW-1185">Reference proteome</keyword>
<name>A0A9P9BTM1_9PEZI</name>
<evidence type="ECO:0000313" key="2">
    <source>
        <dbReference type="EMBL" id="KAH7035744.1"/>
    </source>
</evidence>
<dbReference type="AlphaFoldDB" id="A0A9P9BTM1"/>